<dbReference type="InParanoid" id="A0A2P6MNK2"/>
<dbReference type="Gene3D" id="2.60.120.200">
    <property type="match status" value="1"/>
</dbReference>
<dbReference type="InterPro" id="IPR013320">
    <property type="entry name" value="ConA-like_dom_sf"/>
</dbReference>
<name>A0A2P6MNK2_9EUKA</name>
<sequence length="179" mass="20200">MGLQCRANHKANANLMKKREHKANERRVFSVYFPTMSNRHFHFTIDPRLSRSDYLHSCYQLYPSRHSSLRYRRPSIPVPFCYYSFDNGLLNSLLKDDSGNGKVASVLGLPSVIVGKTKQALGFNSTSGFQGLRMDQTAGLDGAFSIASWLKVQASNKVMKIVSVSSVFIQDDLCEITIW</sequence>
<protein>
    <submittedName>
        <fullName evidence="1">Uncharacterized protein</fullName>
    </submittedName>
</protein>
<organism evidence="1 2">
    <name type="scientific">Planoprotostelium fungivorum</name>
    <dbReference type="NCBI Taxonomy" id="1890364"/>
    <lineage>
        <taxon>Eukaryota</taxon>
        <taxon>Amoebozoa</taxon>
        <taxon>Evosea</taxon>
        <taxon>Variosea</taxon>
        <taxon>Cavosteliida</taxon>
        <taxon>Cavosteliaceae</taxon>
        <taxon>Planoprotostelium</taxon>
    </lineage>
</organism>
<dbReference type="EMBL" id="MDYQ01000648">
    <property type="protein sequence ID" value="PRP73262.1"/>
    <property type="molecule type" value="Genomic_DNA"/>
</dbReference>
<accession>A0A2P6MNK2</accession>
<keyword evidence="2" id="KW-1185">Reference proteome</keyword>
<dbReference type="SUPFAM" id="SSF49899">
    <property type="entry name" value="Concanavalin A-like lectins/glucanases"/>
    <property type="match status" value="1"/>
</dbReference>
<gene>
    <name evidence="1" type="ORF">PROFUN_16890</name>
</gene>
<evidence type="ECO:0000313" key="1">
    <source>
        <dbReference type="EMBL" id="PRP73262.1"/>
    </source>
</evidence>
<dbReference type="AlphaFoldDB" id="A0A2P6MNK2"/>
<comment type="caution">
    <text evidence="1">The sequence shown here is derived from an EMBL/GenBank/DDBJ whole genome shotgun (WGS) entry which is preliminary data.</text>
</comment>
<reference evidence="1 2" key="1">
    <citation type="journal article" date="2018" name="Genome Biol. Evol.">
        <title>Multiple Roots of Fruiting Body Formation in Amoebozoa.</title>
        <authorList>
            <person name="Hillmann F."/>
            <person name="Forbes G."/>
            <person name="Novohradska S."/>
            <person name="Ferling I."/>
            <person name="Riege K."/>
            <person name="Groth M."/>
            <person name="Westermann M."/>
            <person name="Marz M."/>
            <person name="Spaller T."/>
            <person name="Winckler T."/>
            <person name="Schaap P."/>
            <person name="Glockner G."/>
        </authorList>
    </citation>
    <scope>NUCLEOTIDE SEQUENCE [LARGE SCALE GENOMIC DNA]</scope>
    <source>
        <strain evidence="1 2">Jena</strain>
    </source>
</reference>
<evidence type="ECO:0000313" key="2">
    <source>
        <dbReference type="Proteomes" id="UP000241769"/>
    </source>
</evidence>
<dbReference type="Proteomes" id="UP000241769">
    <property type="component" value="Unassembled WGS sequence"/>
</dbReference>
<proteinExistence type="predicted"/>